<evidence type="ECO:0000313" key="2">
    <source>
        <dbReference type="EMBL" id="PSJ18230.1"/>
    </source>
</evidence>
<keyword evidence="1" id="KW-0119">Carbohydrate metabolism</keyword>
<comment type="pathway">
    <text evidence="1">Amino-sugar metabolism; 1,6-anhydro-N-acetylmuramate degradation.</text>
</comment>
<dbReference type="PANTHER" id="PTHR30605">
    <property type="entry name" value="ANHYDRO-N-ACETYLMURAMIC ACID KINASE"/>
    <property type="match status" value="1"/>
</dbReference>
<dbReference type="UniPathway" id="UPA00343"/>
<dbReference type="GO" id="GO:0005524">
    <property type="term" value="F:ATP binding"/>
    <property type="evidence" value="ECO:0007669"/>
    <property type="project" value="UniProtKB-UniRule"/>
</dbReference>
<accession>A0A2P7NXN6</accession>
<comment type="function">
    <text evidence="1">Catalyzes the specific phosphorylation of 1,6-anhydro-N-acetylmuramic acid (anhMurNAc) with the simultaneous cleavage of the 1,6-anhydro ring, generating MurNAc-6-P. Is required for the utilization of anhMurNAc either imported from the medium or derived from its own cell wall murein, and thus plays a role in cell wall recycling.</text>
</comment>
<dbReference type="InterPro" id="IPR043129">
    <property type="entry name" value="ATPase_NBD"/>
</dbReference>
<dbReference type="Proteomes" id="UP000241912">
    <property type="component" value="Unassembled WGS sequence"/>
</dbReference>
<comment type="pathway">
    <text evidence="1">Cell wall biogenesis; peptidoglycan recycling.</text>
</comment>
<evidence type="ECO:0000256" key="1">
    <source>
        <dbReference type="HAMAP-Rule" id="MF_01270"/>
    </source>
</evidence>
<dbReference type="EC" id="2.7.1.170" evidence="1"/>
<dbReference type="UniPathway" id="UPA00544"/>
<comment type="caution">
    <text evidence="2">The sequence shown here is derived from an EMBL/GenBank/DDBJ whole genome shotgun (WGS) entry which is preliminary data.</text>
</comment>
<organism evidence="2 3">
    <name type="scientific">Nitrosomonas supralitoralis</name>
    <dbReference type="NCBI Taxonomy" id="2116706"/>
    <lineage>
        <taxon>Bacteria</taxon>
        <taxon>Pseudomonadati</taxon>
        <taxon>Pseudomonadota</taxon>
        <taxon>Betaproteobacteria</taxon>
        <taxon>Nitrosomonadales</taxon>
        <taxon>Nitrosomonadaceae</taxon>
        <taxon>Nitrosomonas</taxon>
    </lineage>
</organism>
<dbReference type="InterPro" id="IPR005338">
    <property type="entry name" value="Anhydro_N_Ac-Mur_kinase"/>
</dbReference>
<keyword evidence="3" id="KW-1185">Reference proteome</keyword>
<sequence length="366" mass="39663">MEATYYIGLMSGTSLDGVDVVLVDLRTTPPLLLGTHFCPYNNDLREALLSLHQSDYDELHRAAMLSNQLSYLFAEATTGLLESAGVFPEQIIAIGCHGQTIRHCPEPDKGYTIQLVNAALLAELTRITVVTDLRSRDIAAGGQGAPLVPAFHEAVFKKSDCHRVIVNIGGIANITNLDPHHFVTGFDCGPGNVLMDAWCLQHIGKIYDKNGLWAATGQVVPALLDALLADPFFAHKPPKSTGRDLFNLHWLEQKMRGSESPENVQATLLQVTVMSISRSIHTYCLGAEEIYICGGGGHNSFLMSQLTEVMQGKKVALTDRLGITIDWVEAFAFAWLAQQAILRKAGNLTGVTGAKGGRILGAIYPA</sequence>
<dbReference type="RefSeq" id="WP_106706044.1">
    <property type="nucleotide sequence ID" value="NZ_PXXU01000008.1"/>
</dbReference>
<dbReference type="GO" id="GO:0016301">
    <property type="term" value="F:kinase activity"/>
    <property type="evidence" value="ECO:0007669"/>
    <property type="project" value="UniProtKB-KW"/>
</dbReference>
<dbReference type="NCBIfam" id="NF007139">
    <property type="entry name" value="PRK09585.1-3"/>
    <property type="match status" value="1"/>
</dbReference>
<dbReference type="PANTHER" id="PTHR30605:SF0">
    <property type="entry name" value="ANHYDRO-N-ACETYLMURAMIC ACID KINASE"/>
    <property type="match status" value="1"/>
</dbReference>
<comment type="similarity">
    <text evidence="1">Belongs to the anhydro-N-acetylmuramic acid kinase family.</text>
</comment>
<dbReference type="AlphaFoldDB" id="A0A2P7NXN6"/>
<dbReference type="SUPFAM" id="SSF53067">
    <property type="entry name" value="Actin-like ATPase domain"/>
    <property type="match status" value="1"/>
</dbReference>
<dbReference type="HAMAP" id="MF_01270">
    <property type="entry name" value="AnhMurNAc_kinase"/>
    <property type="match status" value="1"/>
</dbReference>
<evidence type="ECO:0000313" key="3">
    <source>
        <dbReference type="Proteomes" id="UP000241912"/>
    </source>
</evidence>
<proteinExistence type="inferred from homology"/>
<keyword evidence="1" id="KW-0808">Transferase</keyword>
<comment type="catalytic activity">
    <reaction evidence="1">
        <text>1,6-anhydro-N-acetyl-beta-muramate + ATP + H2O = N-acetyl-D-muramate 6-phosphate + ADP + H(+)</text>
        <dbReference type="Rhea" id="RHEA:24952"/>
        <dbReference type="ChEBI" id="CHEBI:15377"/>
        <dbReference type="ChEBI" id="CHEBI:15378"/>
        <dbReference type="ChEBI" id="CHEBI:30616"/>
        <dbReference type="ChEBI" id="CHEBI:58690"/>
        <dbReference type="ChEBI" id="CHEBI:58722"/>
        <dbReference type="ChEBI" id="CHEBI:456216"/>
        <dbReference type="EC" id="2.7.1.170"/>
    </reaction>
</comment>
<reference evidence="2 3" key="1">
    <citation type="submission" date="2018-03" db="EMBL/GenBank/DDBJ databases">
        <title>Draft genome of Nitrosomonas supralitoralis APG5.</title>
        <authorList>
            <person name="Urakawa H."/>
            <person name="Lopez J.V."/>
        </authorList>
    </citation>
    <scope>NUCLEOTIDE SEQUENCE [LARGE SCALE GENOMIC DNA]</scope>
    <source>
        <strain evidence="2 3">APG5</strain>
    </source>
</reference>
<dbReference type="GO" id="GO:0016773">
    <property type="term" value="F:phosphotransferase activity, alcohol group as acceptor"/>
    <property type="evidence" value="ECO:0007669"/>
    <property type="project" value="UniProtKB-UniRule"/>
</dbReference>
<gene>
    <name evidence="1" type="primary">anmK</name>
    <name evidence="2" type="ORF">C7H79_04225</name>
</gene>
<dbReference type="CDD" id="cd24050">
    <property type="entry name" value="ASKHA_NBD_ANMK"/>
    <property type="match status" value="1"/>
</dbReference>
<keyword evidence="1" id="KW-0067">ATP-binding</keyword>
<dbReference type="OrthoDB" id="9763949at2"/>
<dbReference type="GO" id="GO:0097175">
    <property type="term" value="P:1,6-anhydro-N-acetyl-beta-muramic acid catabolic process"/>
    <property type="evidence" value="ECO:0007669"/>
    <property type="project" value="UniProtKB-UniRule"/>
</dbReference>
<name>A0A2P7NXN6_9PROT</name>
<dbReference type="EMBL" id="PXXU01000008">
    <property type="protein sequence ID" value="PSJ18230.1"/>
    <property type="molecule type" value="Genomic_DNA"/>
</dbReference>
<keyword evidence="1" id="KW-0547">Nucleotide-binding</keyword>
<protein>
    <recommendedName>
        <fullName evidence="1">Anhydro-N-acetylmuramic acid kinase</fullName>
        <ecNumber evidence="1">2.7.1.170</ecNumber>
    </recommendedName>
    <alternativeName>
        <fullName evidence="1">AnhMurNAc kinase</fullName>
    </alternativeName>
</protein>
<dbReference type="Gene3D" id="3.30.420.40">
    <property type="match status" value="2"/>
</dbReference>
<feature type="binding site" evidence="1">
    <location>
        <begin position="12"/>
        <end position="19"/>
    </location>
    <ligand>
        <name>ATP</name>
        <dbReference type="ChEBI" id="CHEBI:30616"/>
    </ligand>
</feature>
<dbReference type="Pfam" id="PF03702">
    <property type="entry name" value="AnmK"/>
    <property type="match status" value="1"/>
</dbReference>
<dbReference type="GO" id="GO:0009254">
    <property type="term" value="P:peptidoglycan turnover"/>
    <property type="evidence" value="ECO:0007669"/>
    <property type="project" value="UniProtKB-UniRule"/>
</dbReference>
<dbReference type="GO" id="GO:0006040">
    <property type="term" value="P:amino sugar metabolic process"/>
    <property type="evidence" value="ECO:0007669"/>
    <property type="project" value="InterPro"/>
</dbReference>
<keyword evidence="1 2" id="KW-0418">Kinase</keyword>